<evidence type="ECO:0000313" key="9">
    <source>
        <dbReference type="Proteomes" id="UP000298663"/>
    </source>
</evidence>
<dbReference type="GO" id="GO:0005789">
    <property type="term" value="C:endoplasmic reticulum membrane"/>
    <property type="evidence" value="ECO:0007669"/>
    <property type="project" value="TreeGrafter"/>
</dbReference>
<name>A0A4U5NT70_STECR</name>
<evidence type="ECO:0008006" key="10">
    <source>
        <dbReference type="Google" id="ProtNLM"/>
    </source>
</evidence>
<feature type="transmembrane region" description="Helical" evidence="7">
    <location>
        <begin position="244"/>
        <end position="269"/>
    </location>
</feature>
<comment type="subcellular location">
    <subcellularLocation>
        <location evidence="1">Membrane</location>
        <topology evidence="1">Multi-pass membrane protein</topology>
    </subcellularLocation>
</comment>
<evidence type="ECO:0000256" key="4">
    <source>
        <dbReference type="ARBA" id="ARBA00022989"/>
    </source>
</evidence>
<reference evidence="8 9" key="1">
    <citation type="journal article" date="2015" name="Genome Biol.">
        <title>Comparative genomics of Steinernema reveals deeply conserved gene regulatory networks.</title>
        <authorList>
            <person name="Dillman A.R."/>
            <person name="Macchietto M."/>
            <person name="Porter C.F."/>
            <person name="Rogers A."/>
            <person name="Williams B."/>
            <person name="Antoshechkin I."/>
            <person name="Lee M.M."/>
            <person name="Goodwin Z."/>
            <person name="Lu X."/>
            <person name="Lewis E.E."/>
            <person name="Goodrich-Blair H."/>
            <person name="Stock S.P."/>
            <person name="Adams B.J."/>
            <person name="Sternberg P.W."/>
            <person name="Mortazavi A."/>
        </authorList>
    </citation>
    <scope>NUCLEOTIDE SEQUENCE [LARGE SCALE GENOMIC DNA]</scope>
    <source>
        <strain evidence="8 9">ALL</strain>
    </source>
</reference>
<dbReference type="Proteomes" id="UP000298663">
    <property type="component" value="Unassembled WGS sequence"/>
</dbReference>
<sequence>MIYHIVRGQSVIKLYICYNMLEVADKLFSSFGQDILDSCFWTAVEKPSFIWIGRIFLHFAGSVLYAFLHSTLVLLQATCLNVAFNSQNQALLAIMLSNNFVELKGSVFKKLGKPNLFQMSCSDVRERFHILMLLVVVVMRNMMAVNWNFEHLIEMLPDLICVIFAELLVDWLKHAFITKFNEINAKVYQDFTTTIAFDVVRGHDESAFSDYSDQVSRRMGFIPIPLTVVLIRVIAQSINMEGRITVFLFVLAWIVIFTIKILNGIIVYGQACNYVQRYRNLQAQAEYDIYRKRMLLKKSKSAPNSPRMSLIDFSDVLHQPGPSKGFNLSDVIIQWDELHNSAAEVNKQDDCVEISASGAPPNLEPPSPAPRRTQSMIFVQNRERDKSLPPSATIPEDDERSHEDSVEPQKESAPQLSPKRKVNTIECESLTDVQAYTMLEKEPDGIQS</sequence>
<organism evidence="8 9">
    <name type="scientific">Steinernema carpocapsae</name>
    <name type="common">Entomopathogenic nematode</name>
    <dbReference type="NCBI Taxonomy" id="34508"/>
    <lineage>
        <taxon>Eukaryota</taxon>
        <taxon>Metazoa</taxon>
        <taxon>Ecdysozoa</taxon>
        <taxon>Nematoda</taxon>
        <taxon>Chromadorea</taxon>
        <taxon>Rhabditida</taxon>
        <taxon>Tylenchina</taxon>
        <taxon>Panagrolaimomorpha</taxon>
        <taxon>Strongyloidoidea</taxon>
        <taxon>Steinernematidae</taxon>
        <taxon>Steinernema</taxon>
    </lineage>
</organism>
<evidence type="ECO:0000256" key="6">
    <source>
        <dbReference type="SAM" id="MobiDB-lite"/>
    </source>
</evidence>
<reference evidence="8 9" key="2">
    <citation type="journal article" date="2019" name="G3 (Bethesda)">
        <title>Hybrid Assembly of the Genome of the Entomopathogenic Nematode Steinernema carpocapsae Identifies the X-Chromosome.</title>
        <authorList>
            <person name="Serra L."/>
            <person name="Macchietto M."/>
            <person name="Macias-Munoz A."/>
            <person name="McGill C.J."/>
            <person name="Rodriguez I.M."/>
            <person name="Rodriguez B."/>
            <person name="Murad R."/>
            <person name="Mortazavi A."/>
        </authorList>
    </citation>
    <scope>NUCLEOTIDE SEQUENCE [LARGE SCALE GENOMIC DNA]</scope>
    <source>
        <strain evidence="8 9">ALL</strain>
    </source>
</reference>
<proteinExistence type="inferred from homology"/>
<keyword evidence="5 7" id="KW-0472">Membrane</keyword>
<dbReference type="OrthoDB" id="29023at2759"/>
<dbReference type="Pfam" id="PF05346">
    <property type="entry name" value="DUF747"/>
    <property type="match status" value="1"/>
</dbReference>
<evidence type="ECO:0000256" key="7">
    <source>
        <dbReference type="SAM" id="Phobius"/>
    </source>
</evidence>
<feature type="region of interest" description="Disordered" evidence="6">
    <location>
        <begin position="379"/>
        <end position="423"/>
    </location>
</feature>
<dbReference type="PANTHER" id="PTHR13317">
    <property type="entry name" value="TRANSMEMBRANE ANTERIOR POSTERIOR TRANSFORMATION PROTEIN 1 HOMOLOG"/>
    <property type="match status" value="1"/>
</dbReference>
<dbReference type="AlphaFoldDB" id="A0A4U5NT70"/>
<evidence type="ECO:0000313" key="8">
    <source>
        <dbReference type="EMBL" id="TKR86360.1"/>
    </source>
</evidence>
<feature type="transmembrane region" description="Helical" evidence="7">
    <location>
        <begin position="128"/>
        <end position="149"/>
    </location>
</feature>
<dbReference type="GO" id="GO:0045724">
    <property type="term" value="P:positive regulation of cilium assembly"/>
    <property type="evidence" value="ECO:0007669"/>
    <property type="project" value="TreeGrafter"/>
</dbReference>
<dbReference type="EMBL" id="AZBU02000003">
    <property type="protein sequence ID" value="TKR86360.1"/>
    <property type="molecule type" value="Genomic_DNA"/>
</dbReference>
<accession>A0A4U5NT70</accession>
<evidence type="ECO:0000256" key="5">
    <source>
        <dbReference type="ARBA" id="ARBA00023136"/>
    </source>
</evidence>
<evidence type="ECO:0000256" key="2">
    <source>
        <dbReference type="ARBA" id="ARBA00008803"/>
    </source>
</evidence>
<evidence type="ECO:0000256" key="1">
    <source>
        <dbReference type="ARBA" id="ARBA00004141"/>
    </source>
</evidence>
<evidence type="ECO:0000256" key="3">
    <source>
        <dbReference type="ARBA" id="ARBA00022692"/>
    </source>
</evidence>
<gene>
    <name evidence="8" type="ORF">L596_010967</name>
</gene>
<keyword evidence="9" id="KW-1185">Reference proteome</keyword>
<dbReference type="GO" id="GO:0036064">
    <property type="term" value="C:ciliary basal body"/>
    <property type="evidence" value="ECO:0007669"/>
    <property type="project" value="TreeGrafter"/>
</dbReference>
<comment type="similarity">
    <text evidence="2">Belongs to the TAPT1 family.</text>
</comment>
<dbReference type="InterPro" id="IPR008010">
    <property type="entry name" value="Tatp1"/>
</dbReference>
<comment type="caution">
    <text evidence="8">The sequence shown here is derived from an EMBL/GenBank/DDBJ whole genome shotgun (WGS) entry which is preliminary data.</text>
</comment>
<feature type="transmembrane region" description="Helical" evidence="7">
    <location>
        <begin position="55"/>
        <end position="77"/>
    </location>
</feature>
<keyword evidence="3 7" id="KW-0812">Transmembrane</keyword>
<feature type="transmembrane region" description="Helical" evidence="7">
    <location>
        <begin position="219"/>
        <end position="238"/>
    </location>
</feature>
<feature type="compositionally biased region" description="Basic and acidic residues" evidence="6">
    <location>
        <begin position="399"/>
        <end position="410"/>
    </location>
</feature>
<keyword evidence="4 7" id="KW-1133">Transmembrane helix</keyword>
<dbReference type="PANTHER" id="PTHR13317:SF4">
    <property type="entry name" value="TRANSMEMBRANE ANTERIOR POSTERIOR TRANSFORMATION PROTEIN 1 HOMOLOG"/>
    <property type="match status" value="1"/>
</dbReference>
<protein>
    <recommendedName>
        <fullName evidence="10">Eukaryotic membrane protein</fullName>
    </recommendedName>
</protein>